<organism evidence="1 2">
    <name type="scientific">Chenopodium quinoa</name>
    <name type="common">Quinoa</name>
    <dbReference type="NCBI Taxonomy" id="63459"/>
    <lineage>
        <taxon>Eukaryota</taxon>
        <taxon>Viridiplantae</taxon>
        <taxon>Streptophyta</taxon>
        <taxon>Embryophyta</taxon>
        <taxon>Tracheophyta</taxon>
        <taxon>Spermatophyta</taxon>
        <taxon>Magnoliopsida</taxon>
        <taxon>eudicotyledons</taxon>
        <taxon>Gunneridae</taxon>
        <taxon>Pentapetalae</taxon>
        <taxon>Caryophyllales</taxon>
        <taxon>Chenopodiaceae</taxon>
        <taxon>Chenopodioideae</taxon>
        <taxon>Atripliceae</taxon>
        <taxon>Chenopodium</taxon>
    </lineage>
</organism>
<dbReference type="OMA" id="WDADIRV"/>
<protein>
    <submittedName>
        <fullName evidence="1">Uncharacterized protein</fullName>
    </submittedName>
</protein>
<evidence type="ECO:0000313" key="1">
    <source>
        <dbReference type="EnsemblPlants" id="AUR62033134-RA:cds"/>
    </source>
</evidence>
<evidence type="ECO:0000313" key="2">
    <source>
        <dbReference type="Proteomes" id="UP000596660"/>
    </source>
</evidence>
<reference evidence="1" key="1">
    <citation type="journal article" date="2017" name="Nature">
        <title>The genome of Chenopodium quinoa.</title>
        <authorList>
            <person name="Jarvis D.E."/>
            <person name="Ho Y.S."/>
            <person name="Lightfoot D.J."/>
            <person name="Schmoeckel S.M."/>
            <person name="Li B."/>
            <person name="Borm T.J.A."/>
            <person name="Ohyanagi H."/>
            <person name="Mineta K."/>
            <person name="Michell C.T."/>
            <person name="Saber N."/>
            <person name="Kharbatia N.M."/>
            <person name="Rupper R.R."/>
            <person name="Sharp A.R."/>
            <person name="Dally N."/>
            <person name="Boughton B.A."/>
            <person name="Woo Y.H."/>
            <person name="Gao G."/>
            <person name="Schijlen E.G.W.M."/>
            <person name="Guo X."/>
            <person name="Momin A.A."/>
            <person name="Negrao S."/>
            <person name="Al-Babili S."/>
            <person name="Gehring C."/>
            <person name="Roessner U."/>
            <person name="Jung C."/>
            <person name="Murphy K."/>
            <person name="Arold S.T."/>
            <person name="Gojobori T."/>
            <person name="van der Linden C.G."/>
            <person name="van Loo E.N."/>
            <person name="Jellen E.N."/>
            <person name="Maughan P.J."/>
            <person name="Tester M."/>
        </authorList>
    </citation>
    <scope>NUCLEOTIDE SEQUENCE [LARGE SCALE GENOMIC DNA]</scope>
    <source>
        <strain evidence="1">cv. PI 614886</strain>
    </source>
</reference>
<accession>A0A803MPD3</accession>
<reference evidence="1" key="2">
    <citation type="submission" date="2021-03" db="UniProtKB">
        <authorList>
            <consortium name="EnsemblPlants"/>
        </authorList>
    </citation>
    <scope>IDENTIFICATION</scope>
</reference>
<dbReference type="PANTHER" id="PTHR11439">
    <property type="entry name" value="GAG-POL-RELATED RETROTRANSPOSON"/>
    <property type="match status" value="1"/>
</dbReference>
<dbReference type="PANTHER" id="PTHR11439:SF498">
    <property type="entry name" value="DNAK FAMILY PROTEIN"/>
    <property type="match status" value="1"/>
</dbReference>
<dbReference type="Proteomes" id="UP000596660">
    <property type="component" value="Unplaced"/>
</dbReference>
<keyword evidence="2" id="KW-1185">Reference proteome</keyword>
<proteinExistence type="predicted"/>
<dbReference type="Gramene" id="AUR62033134-RA">
    <property type="protein sequence ID" value="AUR62033134-RA:cds"/>
    <property type="gene ID" value="AUR62033134"/>
</dbReference>
<sequence>MEQNHRLAHASGKPFAHMDQYRRLVGQLVYLSIHHQELSYSVHVLAQFLSDLHVSHWDADIRVLCYLKGSPRQGILLRPMKDLRLTTSFAYFLED</sequence>
<name>A0A803MPD3_CHEQI</name>
<dbReference type="EnsemblPlants" id="AUR62033134-RA">
    <property type="protein sequence ID" value="AUR62033134-RA:cds"/>
    <property type="gene ID" value="AUR62033134"/>
</dbReference>
<dbReference type="AlphaFoldDB" id="A0A803MPD3"/>